<dbReference type="PROSITE" id="PS51892">
    <property type="entry name" value="SUBTILASE"/>
    <property type="match status" value="1"/>
</dbReference>
<keyword evidence="2" id="KW-0645">Protease</keyword>
<keyword evidence="3" id="KW-0378">Hydrolase</keyword>
<comment type="similarity">
    <text evidence="1">Belongs to the peptidase S8 family.</text>
</comment>
<evidence type="ECO:0000256" key="2">
    <source>
        <dbReference type="ARBA" id="ARBA00022670"/>
    </source>
</evidence>
<dbReference type="InterPro" id="IPR023828">
    <property type="entry name" value="Peptidase_S8_Ser-AS"/>
</dbReference>
<evidence type="ECO:0000256" key="4">
    <source>
        <dbReference type="ARBA" id="ARBA00022825"/>
    </source>
</evidence>
<reference evidence="6" key="1">
    <citation type="submission" date="2018-05" db="EMBL/GenBank/DDBJ databases">
        <authorList>
            <person name="Lanie J.A."/>
            <person name="Ng W.-L."/>
            <person name="Kazmierczak K.M."/>
            <person name="Andrzejewski T.M."/>
            <person name="Davidsen T.M."/>
            <person name="Wayne K.J."/>
            <person name="Tettelin H."/>
            <person name="Glass J.I."/>
            <person name="Rusch D."/>
            <person name="Podicherti R."/>
            <person name="Tsui H.-C.T."/>
            <person name="Winkler M.E."/>
        </authorList>
    </citation>
    <scope>NUCLEOTIDE SEQUENCE</scope>
</reference>
<name>A0A382RXG9_9ZZZZ</name>
<dbReference type="Pfam" id="PF00082">
    <property type="entry name" value="Peptidase_S8"/>
    <property type="match status" value="1"/>
</dbReference>
<organism evidence="6">
    <name type="scientific">marine metagenome</name>
    <dbReference type="NCBI Taxonomy" id="408172"/>
    <lineage>
        <taxon>unclassified sequences</taxon>
        <taxon>metagenomes</taxon>
        <taxon>ecological metagenomes</taxon>
    </lineage>
</organism>
<sequence>AVESGLVVTLSAGNEFGAATVAGCNTIDSPGDAHLPITVAALDKDLSLAPYSSRGYTSDGRVKPDVAAIGSNIMAPNKGTGTGYTSKSGTSMATPLMAGIVALTLEANPDLTPAEVKDTIVAGYSIEREILDDSDLYTNDCSLLETRPDNEYGYGQADPRVFVEVAGQVDPLLQVIWTIPPQYAVVNNTTVEVKPEIYNISWLTGSANAGGASIAGGVEVRFGASGWYPATDVSSTGDWSLWRIQVPPEAVKGNQTLSARLVAASDRMSAIDSASVVLLNEHAPAPQQNDSPGPPLLVGLTVLAAVALRRRD</sequence>
<dbReference type="PANTHER" id="PTHR43806">
    <property type="entry name" value="PEPTIDASE S8"/>
    <property type="match status" value="1"/>
</dbReference>
<dbReference type="EMBL" id="UINC01124460">
    <property type="protein sequence ID" value="SVD01618.1"/>
    <property type="molecule type" value="Genomic_DNA"/>
</dbReference>
<accession>A0A382RXG9</accession>
<keyword evidence="4" id="KW-0720">Serine protease</keyword>
<dbReference type="InterPro" id="IPR050131">
    <property type="entry name" value="Peptidase_S8_subtilisin-like"/>
</dbReference>
<dbReference type="GO" id="GO:0006508">
    <property type="term" value="P:proteolysis"/>
    <property type="evidence" value="ECO:0007669"/>
    <property type="project" value="UniProtKB-KW"/>
</dbReference>
<dbReference type="PANTHER" id="PTHR43806:SF11">
    <property type="entry name" value="CEREVISIN-RELATED"/>
    <property type="match status" value="1"/>
</dbReference>
<dbReference type="SUPFAM" id="SSF52743">
    <property type="entry name" value="Subtilisin-like"/>
    <property type="match status" value="1"/>
</dbReference>
<evidence type="ECO:0000256" key="1">
    <source>
        <dbReference type="ARBA" id="ARBA00011073"/>
    </source>
</evidence>
<evidence type="ECO:0000256" key="3">
    <source>
        <dbReference type="ARBA" id="ARBA00022801"/>
    </source>
</evidence>
<dbReference type="AlphaFoldDB" id="A0A382RXG9"/>
<dbReference type="Gene3D" id="3.40.50.200">
    <property type="entry name" value="Peptidase S8/S53 domain"/>
    <property type="match status" value="1"/>
</dbReference>
<proteinExistence type="inferred from homology"/>
<evidence type="ECO:0000259" key="5">
    <source>
        <dbReference type="Pfam" id="PF00082"/>
    </source>
</evidence>
<protein>
    <recommendedName>
        <fullName evidence="5">Peptidase S8/S53 domain-containing protein</fullName>
    </recommendedName>
</protein>
<evidence type="ECO:0000313" key="6">
    <source>
        <dbReference type="EMBL" id="SVD01618.1"/>
    </source>
</evidence>
<dbReference type="GO" id="GO:0004252">
    <property type="term" value="F:serine-type endopeptidase activity"/>
    <property type="evidence" value="ECO:0007669"/>
    <property type="project" value="InterPro"/>
</dbReference>
<feature type="domain" description="Peptidase S8/S53" evidence="5">
    <location>
        <begin position="2"/>
        <end position="155"/>
    </location>
</feature>
<dbReference type="InterPro" id="IPR036852">
    <property type="entry name" value="Peptidase_S8/S53_dom_sf"/>
</dbReference>
<dbReference type="InterPro" id="IPR000209">
    <property type="entry name" value="Peptidase_S8/S53_dom"/>
</dbReference>
<feature type="non-terminal residue" evidence="6">
    <location>
        <position position="1"/>
    </location>
</feature>
<gene>
    <name evidence="6" type="ORF">METZ01_LOCUS354472</name>
</gene>
<dbReference type="PROSITE" id="PS00138">
    <property type="entry name" value="SUBTILASE_SER"/>
    <property type="match status" value="1"/>
</dbReference>